<keyword evidence="1" id="KW-0805">Transcription regulation</keyword>
<accession>A0ABV8NME9</accession>
<dbReference type="Proteomes" id="UP001595792">
    <property type="component" value="Unassembled WGS sequence"/>
</dbReference>
<dbReference type="Pfam" id="PF20240">
    <property type="entry name" value="DUF6597"/>
    <property type="match status" value="1"/>
</dbReference>
<feature type="domain" description="HTH araC/xylS-type" evidence="4">
    <location>
        <begin position="166"/>
        <end position="264"/>
    </location>
</feature>
<dbReference type="InterPro" id="IPR046532">
    <property type="entry name" value="DUF6597"/>
</dbReference>
<dbReference type="Pfam" id="PF12833">
    <property type="entry name" value="HTH_18"/>
    <property type="match status" value="1"/>
</dbReference>
<keyword evidence="3" id="KW-0804">Transcription</keyword>
<keyword evidence="6" id="KW-1185">Reference proteome</keyword>
<evidence type="ECO:0000259" key="4">
    <source>
        <dbReference type="PROSITE" id="PS01124"/>
    </source>
</evidence>
<evidence type="ECO:0000313" key="6">
    <source>
        <dbReference type="Proteomes" id="UP001595792"/>
    </source>
</evidence>
<dbReference type="PANTHER" id="PTHR43280:SF2">
    <property type="entry name" value="HTH-TYPE TRANSCRIPTIONAL REGULATOR EXSA"/>
    <property type="match status" value="1"/>
</dbReference>
<evidence type="ECO:0000256" key="3">
    <source>
        <dbReference type="ARBA" id="ARBA00023163"/>
    </source>
</evidence>
<dbReference type="PROSITE" id="PS01124">
    <property type="entry name" value="HTH_ARAC_FAMILY_2"/>
    <property type="match status" value="1"/>
</dbReference>
<evidence type="ECO:0000256" key="2">
    <source>
        <dbReference type="ARBA" id="ARBA00023125"/>
    </source>
</evidence>
<dbReference type="InterPro" id="IPR018060">
    <property type="entry name" value="HTH_AraC"/>
</dbReference>
<sequence>MQSVIIKPKNEILKRYIQYFLFFKKDSDQTLRYTTFPNNNLCLSIYKENSIDYQKTPESNQCLIYKGMKGFVSRLYGFHNRPFEVEIYSPLDQICILFNPSSLRAFTKKPYNSLLSSDSVFQEIFGLKSNQIIDSIFAVDDLKLRAEILENVLMNELKNEISPKLQEAIFLISDTKVNSMSIGTLKNRLKISEVTLFRLFTNHLGQNPKSYLRTIRFRNALTDITDSKQSLSNIAYTHDFFDQAHFIKDFKNFSGNTPKELIKRLSIHQDNLAWIYNERAAE</sequence>
<gene>
    <name evidence="5" type="ORF">ACFOUY_09875</name>
</gene>
<dbReference type="SMART" id="SM00342">
    <property type="entry name" value="HTH_ARAC"/>
    <property type="match status" value="1"/>
</dbReference>
<dbReference type="EMBL" id="JBHSBY010000094">
    <property type="protein sequence ID" value="MFC4197005.1"/>
    <property type="molecule type" value="Genomic_DNA"/>
</dbReference>
<dbReference type="RefSeq" id="WP_378960348.1">
    <property type="nucleotide sequence ID" value="NZ_JBHRXC010000016.1"/>
</dbReference>
<dbReference type="Gene3D" id="1.10.10.60">
    <property type="entry name" value="Homeodomain-like"/>
    <property type="match status" value="1"/>
</dbReference>
<proteinExistence type="predicted"/>
<comment type="caution">
    <text evidence="5">The sequence shown here is derived from an EMBL/GenBank/DDBJ whole genome shotgun (WGS) entry which is preliminary data.</text>
</comment>
<name>A0ABV8NME9_9SPHI</name>
<protein>
    <submittedName>
        <fullName evidence="5">Helix-turn-helix domain-containing protein</fullName>
    </submittedName>
</protein>
<evidence type="ECO:0000313" key="5">
    <source>
        <dbReference type="EMBL" id="MFC4197005.1"/>
    </source>
</evidence>
<dbReference type="PANTHER" id="PTHR43280">
    <property type="entry name" value="ARAC-FAMILY TRANSCRIPTIONAL REGULATOR"/>
    <property type="match status" value="1"/>
</dbReference>
<dbReference type="InterPro" id="IPR009057">
    <property type="entry name" value="Homeodomain-like_sf"/>
</dbReference>
<organism evidence="5 6">
    <name type="scientific">Pedobacter jamesrossensis</name>
    <dbReference type="NCBI Taxonomy" id="1908238"/>
    <lineage>
        <taxon>Bacteria</taxon>
        <taxon>Pseudomonadati</taxon>
        <taxon>Bacteroidota</taxon>
        <taxon>Sphingobacteriia</taxon>
        <taxon>Sphingobacteriales</taxon>
        <taxon>Sphingobacteriaceae</taxon>
        <taxon>Pedobacter</taxon>
    </lineage>
</organism>
<reference evidence="6" key="1">
    <citation type="journal article" date="2019" name="Int. J. Syst. Evol. Microbiol.">
        <title>The Global Catalogue of Microorganisms (GCM) 10K type strain sequencing project: providing services to taxonomists for standard genome sequencing and annotation.</title>
        <authorList>
            <consortium name="The Broad Institute Genomics Platform"/>
            <consortium name="The Broad Institute Genome Sequencing Center for Infectious Disease"/>
            <person name="Wu L."/>
            <person name="Ma J."/>
        </authorList>
    </citation>
    <scope>NUCLEOTIDE SEQUENCE [LARGE SCALE GENOMIC DNA]</scope>
    <source>
        <strain evidence="6">CCM 8689</strain>
    </source>
</reference>
<dbReference type="SUPFAM" id="SSF46689">
    <property type="entry name" value="Homeodomain-like"/>
    <property type="match status" value="1"/>
</dbReference>
<evidence type="ECO:0000256" key="1">
    <source>
        <dbReference type="ARBA" id="ARBA00023015"/>
    </source>
</evidence>
<keyword evidence="2" id="KW-0238">DNA-binding</keyword>